<reference evidence="1" key="1">
    <citation type="submission" date="2020-06" db="EMBL/GenBank/DDBJ databases">
        <title>Legume-microbial interactions unlock mineral nutrients during tropical forest succession.</title>
        <authorList>
            <person name="Epihov D.Z."/>
        </authorList>
    </citation>
    <scope>NUCLEOTIDE SEQUENCE [LARGE SCALE GENOMIC DNA]</scope>
    <source>
        <strain evidence="1">Pan2503</strain>
    </source>
</reference>
<keyword evidence="2" id="KW-1185">Reference proteome</keyword>
<organism evidence="1 2">
    <name type="scientific">Candidatus Acidiferrum panamense</name>
    <dbReference type="NCBI Taxonomy" id="2741543"/>
    <lineage>
        <taxon>Bacteria</taxon>
        <taxon>Pseudomonadati</taxon>
        <taxon>Acidobacteriota</taxon>
        <taxon>Terriglobia</taxon>
        <taxon>Candidatus Acidiferrales</taxon>
        <taxon>Candidatus Acidiferrum</taxon>
    </lineage>
</organism>
<evidence type="ECO:0000313" key="1">
    <source>
        <dbReference type="EMBL" id="MBA0086277.1"/>
    </source>
</evidence>
<protein>
    <submittedName>
        <fullName evidence="1">Uncharacterized protein</fullName>
    </submittedName>
</protein>
<dbReference type="Proteomes" id="UP000567293">
    <property type="component" value="Unassembled WGS sequence"/>
</dbReference>
<dbReference type="EMBL" id="JACDQQ010001432">
    <property type="protein sequence ID" value="MBA0086277.1"/>
    <property type="molecule type" value="Genomic_DNA"/>
</dbReference>
<name>A0A7V8NS24_9BACT</name>
<comment type="caution">
    <text evidence="1">The sequence shown here is derived from an EMBL/GenBank/DDBJ whole genome shotgun (WGS) entry which is preliminary data.</text>
</comment>
<evidence type="ECO:0000313" key="2">
    <source>
        <dbReference type="Proteomes" id="UP000567293"/>
    </source>
</evidence>
<gene>
    <name evidence="1" type="ORF">HRJ53_14935</name>
</gene>
<proteinExistence type="predicted"/>
<dbReference type="AlphaFoldDB" id="A0A7V8NS24"/>
<accession>A0A7V8NS24</accession>
<sequence length="52" mass="5561">MPGGLTHAEHAVEAAAEAVVQDTVAWVRAHPQYQPIIETLGQKALQARTEGL</sequence>